<keyword evidence="3" id="KW-1015">Disulfide bond</keyword>
<dbReference type="SUPFAM" id="SSF48431">
    <property type="entry name" value="Lipovitellin-phosvitin complex, superhelical domain"/>
    <property type="match status" value="2"/>
</dbReference>
<evidence type="ECO:0000256" key="5">
    <source>
        <dbReference type="PROSITE-ProRule" id="PRU00557"/>
    </source>
</evidence>
<name>A0A482WDD5_ASBVE</name>
<dbReference type="STRING" id="1661398.A0A482WDD5"/>
<dbReference type="OrthoDB" id="160294at2759"/>
<dbReference type="InterPro" id="IPR050733">
    <property type="entry name" value="Vitellogenin/Apolipophorin"/>
</dbReference>
<evidence type="ECO:0000256" key="2">
    <source>
        <dbReference type="ARBA" id="ARBA00022761"/>
    </source>
</evidence>
<feature type="compositionally biased region" description="Basic and acidic residues" evidence="6">
    <location>
        <begin position="338"/>
        <end position="358"/>
    </location>
</feature>
<comment type="caution">
    <text evidence="10">The sequence shown here is derived from an EMBL/GenBank/DDBJ whole genome shotgun (WGS) entry which is preliminary data.</text>
</comment>
<evidence type="ECO:0000256" key="3">
    <source>
        <dbReference type="ARBA" id="ARBA00023157"/>
    </source>
</evidence>
<feature type="signal peptide" evidence="7">
    <location>
        <begin position="1"/>
        <end position="16"/>
    </location>
</feature>
<dbReference type="InterPro" id="IPR001846">
    <property type="entry name" value="VWF_type-D"/>
</dbReference>
<evidence type="ECO:0000313" key="10">
    <source>
        <dbReference type="EMBL" id="RZC42857.1"/>
    </source>
</evidence>
<dbReference type="PANTHER" id="PTHR23345">
    <property type="entry name" value="VITELLOGENIN-RELATED"/>
    <property type="match status" value="1"/>
</dbReference>
<evidence type="ECO:0000313" key="11">
    <source>
        <dbReference type="Proteomes" id="UP000292052"/>
    </source>
</evidence>
<dbReference type="InterPro" id="IPR015819">
    <property type="entry name" value="Lipid_transp_b-sht_shell"/>
</dbReference>
<dbReference type="PROSITE" id="PS51211">
    <property type="entry name" value="VITELLOGENIN"/>
    <property type="match status" value="2"/>
</dbReference>
<dbReference type="SMART" id="SM00638">
    <property type="entry name" value="LPD_N"/>
    <property type="match status" value="2"/>
</dbReference>
<feature type="chain" id="PRO_5019712681" evidence="7">
    <location>
        <begin position="17"/>
        <end position="3366"/>
    </location>
</feature>
<dbReference type="InterPro" id="IPR011030">
    <property type="entry name" value="Lipovitellin_superhlx_dom"/>
</dbReference>
<keyword evidence="1 7" id="KW-0732">Signal</keyword>
<dbReference type="InterPro" id="IPR015255">
    <property type="entry name" value="Vitellinogen_open_b-sht"/>
</dbReference>
<dbReference type="Gene3D" id="2.30.230.10">
    <property type="entry name" value="Lipovitellin, beta-sheet shell regions, chain A"/>
    <property type="match status" value="2"/>
</dbReference>
<gene>
    <name evidence="10" type="ORF">BDFB_000664</name>
</gene>
<keyword evidence="2" id="KW-0758">Storage protein</keyword>
<reference evidence="10 11" key="1">
    <citation type="submission" date="2017-03" db="EMBL/GenBank/DDBJ databases">
        <title>Genome of the blue death feigning beetle - Asbolus verrucosus.</title>
        <authorList>
            <person name="Rider S.D."/>
        </authorList>
    </citation>
    <scope>NUCLEOTIDE SEQUENCE [LARGE SCALE GENOMIC DNA]</scope>
    <source>
        <strain evidence="10">Butters</strain>
        <tissue evidence="10">Head and leg muscle</tissue>
    </source>
</reference>
<evidence type="ECO:0000256" key="7">
    <source>
        <dbReference type="SAM" id="SignalP"/>
    </source>
</evidence>
<dbReference type="InterPro" id="IPR001747">
    <property type="entry name" value="Vitellogenin_N"/>
</dbReference>
<dbReference type="GO" id="GO:0005319">
    <property type="term" value="F:lipid transporter activity"/>
    <property type="evidence" value="ECO:0007669"/>
    <property type="project" value="InterPro"/>
</dbReference>
<keyword evidence="4" id="KW-0325">Glycoprotein</keyword>
<dbReference type="SMART" id="SM00216">
    <property type="entry name" value="VWD"/>
    <property type="match status" value="2"/>
</dbReference>
<dbReference type="GO" id="GO:0045735">
    <property type="term" value="F:nutrient reservoir activity"/>
    <property type="evidence" value="ECO:0007669"/>
    <property type="project" value="UniProtKB-KW"/>
</dbReference>
<feature type="region of interest" description="Disordered" evidence="6">
    <location>
        <begin position="1165"/>
        <end position="1188"/>
    </location>
</feature>
<dbReference type="InterPro" id="IPR015816">
    <property type="entry name" value="Vitellinogen_b-sht_N"/>
</dbReference>
<protein>
    <submittedName>
        <fullName evidence="10">Vitellogenin</fullName>
    </submittedName>
</protein>
<accession>A0A482WDD5</accession>
<dbReference type="Proteomes" id="UP000292052">
    <property type="component" value="Unassembled WGS sequence"/>
</dbReference>
<dbReference type="FunFam" id="2.30.230.10:FF:000008">
    <property type="entry name" value="Vitellogenin-like Protein"/>
    <property type="match status" value="1"/>
</dbReference>
<dbReference type="SUPFAM" id="SSF56968">
    <property type="entry name" value="Lipovitellin-phosvitin complex, beta-sheet shell regions"/>
    <property type="match status" value="4"/>
</dbReference>
<comment type="caution">
    <text evidence="5">Lacks conserved residue(s) required for the propagation of feature annotation.</text>
</comment>
<dbReference type="FunFam" id="1.25.10.20:FF:000003">
    <property type="entry name" value="Vitellogenin C"/>
    <property type="match status" value="2"/>
</dbReference>
<feature type="region of interest" description="Disordered" evidence="6">
    <location>
        <begin position="331"/>
        <end position="359"/>
    </location>
</feature>
<evidence type="ECO:0000256" key="4">
    <source>
        <dbReference type="ARBA" id="ARBA00023180"/>
    </source>
</evidence>
<evidence type="ECO:0000259" key="8">
    <source>
        <dbReference type="PROSITE" id="PS51211"/>
    </source>
</evidence>
<sequence length="3366" mass="384343">MWSQLLLCVLVGFAYASNNPAWKENYEYVYQIRARSLASLDQITDDYSGIVLKAKLTVRPRPDGDLDAKISEAQYAQIHAELYDSWDEEIPDSKLSYKKLPISSQPFQMVMHEGAIRNLVVDKEITNWEANVIKSFVAQLQLDTGAKNSIPSHYNILSQEGSNTAVFKTMEETVTGISETLYEIHPFPEYVLQTYPWLVPLDNLVGDGEIIEVVKSINYTHSVEYPSYNFGAQGIDDYEPSNKMADFSSRSSETRAVITGDLKHYIIQSSVTVDQIVLSPTMGDKQKGSVNTMVNLTLLSLVQQPHRWEPPSDPVSVGLVYRYNKPFDASNEPIPAEDYPHDSAPDSVEAKNSEENSQRYKRAIGGSPNALRKSFKYNFPDDLGPQPYYQEEPTLNDPPQSPLLPFTVGYDGQSITKKENIAEVTRKLAQKIGQEVQQPEQIPTKNTVGKFLILTSLLRVMNQQQMQEVAEQLNNREPHGPRAAAWKTYRDAVAQAGTGPALITIKEWIKTNKIANNTAAAVVATAANSARQPTDKYVKAYFEMVQDEDIMSQPYLNESVLLSSTNLIYQVCVNKRDQQGKYPVPSFGPFCTKNSKDYVEQVVIPYLTQKLHQAVAEDDTQNIHAYIRALGNVGHQQILEAFEQYLEGQKQASHFQRVLMVVSLDKLTRSNPRVARSVLYKIYQNPSENEQVRVAAVYLLMCTNPPPSMLQRMASYTNVDSNQYVNAAVKSSIESASRLKGNRHAKLRFAAESAKPLLTSEEYGAQYSYQNLRSYVVEQIQLAYKQYPQFFGGADYILPKGIKYSLQKYIGGVQQNLADIQAMVSSVDDLINVYQQQTEEYQEQLKQKHQNDPSQNQFSSESVAQLLNMNNEQREQLEGNVYFQIGSLQKIWSFDNQTFENLPQVVQQLEEEWKHAKHYDYSKMVVGQETAIAFPTALGLPFIYTYDRPTFVRFETDVKANANPPVSTGSALRQPDTVEADFEIRAYVSGRVQSQFGIFTPFDSQRYSAGYDKNFQMIVPLAGKVRLEVKNNLVQYELRNANDNQNVNVLHYSTWPYTAKNDIYDPEPERKIIRKQHPHVINQVLGKESTGIAVNLQLISDKRIDFASIYENFRRYDFVSAILSPAVNEDIQYVVLNVVADAQQSTTENLIVRLNYIERYQPASNRGRNKNYESEENERSDEFSDDQMKRDKEFERICGSDIHSVHIRVADATAEFKGQKHIKYTSTAAVCKSNVDPRSRVLLYFKKDDKQAHPLRFYLHAHAHSPNTNGLNLDYAMEMNTTSIAHVQAFLSGYGPKQSKITAQVEFSKSEERKQYLKEQPKYQECQRQMQEGNYQLPICAEMTARANLLDQFSIKVVGHDVDPRIVNQTYKVYSALRYQLYPRFEENIVESHHDFNELNIEGQFHPNLEAVNFSVVNYYGNVEAKNVKLNSWARSLLVPHPVFHLRSRLANEAYKYDTYRPICVIDKTAASTFDNKSYPVNLGNDWTVLLHYVPRRPSNEPQPLPSSPVPHQLKQELESHIVEVRASQQEPSQKELKVVIQTPETQGKLVEINLKPKGSSHLPKLFIDKEEIKYNDQQASNMYDGYIQAYALPNHELKLEISDSYYIIYDGARAKVTVVNSKFRDASRGLCGTFTGEPETDFTSPDWCILKNPQDFVDSYTISHKNHQLHQQECYQKEVVPANYISAQDSGKSKNVQYSSNNRNYCTKLQTQYVVQGHETCFTLRPLPMCKQGCRQNGSISRNVPVHCVRSTEATQLWKNEINKVGFAYASHNPAWQENKEYVYQVRARTLTSLNQISNDYTGILLKAQLRVRPRSDGHLDAEILEPSYAQIQAELKNGWKTYIPESELNYKELPFSSEPFQIKMKNGAVSNIVVNKDMSNWQANVIKSFVSQFQLDTRGENIMRSHMNVLTQENSENAVYKTMEPTVTGVSETFIERPSYHFGVDGIDDYDLNNKIGEFYSRNSVSGAVITGTLNRFTVQSVVTVDQIVLSPTMADNQKGSLNTRINVTLLSKIITGKINRNYTKHLNHLCFRSHQELEDSRNLQQKNTVGKFVILSSLLRVMNQKEMQEVDSQLDADQNDDVRASAWKVYRDAVAQAGTGPALMLIRDWIKSNKTDDEEATELVYVAANAARQPTEEYMDAFYNLIQSDDVMSQSPLNESALLAYTTLVHQVYVNRANSHNKYPVYSFGPFNSEKGRTFVMDKLIPYLSQKLEEAIANADTQDIHTYIRALGNVGHQRILEVFEPYLEGQKKASHFQRLLMVVALDNLAESNPRVARSVLYKIYQNPNEDEQVRVAAVSRLICTKPSASMLQHIASHTNVDPNHYVNAAVKSAIESAAQREEPEYAQLRAAAQSAIPLLTNQEYGAQYSQKKLRSYIVEQLQQSYKQSVQIFGGEDLIIFKGLKYNLRGQFGGVKQQVVNAQAMVSSFDDLINVLQQQTKEYQTQKNQKQANPSSQYKLSSEWVAKLLNMENKQREQLEGNLYLQMGSLQRIWSFDNHTIENLTQDLKNGKSLNYNKLSIQNEAAVSVPTALGLPFIYTYDRPMLIQLEADIKATANPSNLKFVLRLLEELKASLDFSPLSIINVTVQVMIGTSKLLYRFQEKLELMSKIIKFKLNCKILIKEKITIPYTAQNDIYNPKPDRKIISKKHPQQINQLLGQKSTGIAFYVKTRSDQPIDGAFLHDKLRQHDLISAMLSPWLNENIQHTEINVGINSAKSSTKKLTVQASYKHVYDEQRRNNGGDAAAADISRFDEIPNSPLERQKEFVKRASVDINNSDTHMVDVSVEFSGTKRINYVATASASKSNIDPNGRFLLQYKKQSEQEEPSNFYLSAVSHFPNTNGLNLDYAMQMDPTSTVRIQGSLGENYEQSIKFDAQVKLSKSEERKQYLREQPEYEECQRQMQEGNHQLPVCAKMTARANLLDQITVNVDYDKNICIVNQTYKLYSILRQRLYPRLEEDITSHNRLYNRSLNVEVHFHPNLQAVNFSVDSEFGRAQARNVELDDWVRTLLVPHPVFHAPSRVMGHVFKYDTYRPICVVDQNAASTFDNRTYPVNLSNNWTVLLHYVPRRPSPVKNHPHLSVPQQLYEQIEDHIVHVRAAPEQQSQKEVKILIQTPQTKGKVMDITLKPAGSSKYPRLFINNEEIRYNPEKGHQIYEGYIQVYGLPNNEVKAEINDAFYVIYDGTRVKLIAVNSKFRDASRGLCGTFTGAPETDFLSPANCIIEEPEEFVSGYTIEERPEMRPRRSDEQGECRQKNVRYVNVISSQDAGRARKDERKWRNKSSCTMHQTQYVVQGDEICFTIRPRLSTKSKHFEEDPCTLCRIEKRHQLVEKADRSRCQPRFQQETSIQKDCNGSACKVFTMKNL</sequence>
<dbReference type="Gene3D" id="2.20.80.10">
    <property type="entry name" value="Lipovitellin-phosvitin complex, chain A, domain 4"/>
    <property type="match status" value="2"/>
</dbReference>
<dbReference type="PANTHER" id="PTHR23345:SF15">
    <property type="entry name" value="VITELLOGENIN 1-RELATED"/>
    <property type="match status" value="1"/>
</dbReference>
<dbReference type="Pfam" id="PF09172">
    <property type="entry name" value="Vit_open_b-sht"/>
    <property type="match status" value="2"/>
</dbReference>
<feature type="domain" description="VWFD" evidence="9">
    <location>
        <begin position="1462"/>
        <end position="1669"/>
    </location>
</feature>
<dbReference type="Gene3D" id="1.25.10.20">
    <property type="entry name" value="Vitellinogen, superhelical"/>
    <property type="match status" value="2"/>
</dbReference>
<evidence type="ECO:0000256" key="1">
    <source>
        <dbReference type="ARBA" id="ARBA00022729"/>
    </source>
</evidence>
<feature type="domain" description="Vitellogenin" evidence="8">
    <location>
        <begin position="1777"/>
        <end position="2406"/>
    </location>
</feature>
<evidence type="ECO:0000256" key="6">
    <source>
        <dbReference type="SAM" id="MobiDB-lite"/>
    </source>
</evidence>
<dbReference type="Pfam" id="PF00094">
    <property type="entry name" value="VWD"/>
    <property type="match status" value="2"/>
</dbReference>
<organism evidence="10 11">
    <name type="scientific">Asbolus verrucosus</name>
    <name type="common">Desert ironclad beetle</name>
    <dbReference type="NCBI Taxonomy" id="1661398"/>
    <lineage>
        <taxon>Eukaryota</taxon>
        <taxon>Metazoa</taxon>
        <taxon>Ecdysozoa</taxon>
        <taxon>Arthropoda</taxon>
        <taxon>Hexapoda</taxon>
        <taxon>Insecta</taxon>
        <taxon>Pterygota</taxon>
        <taxon>Neoptera</taxon>
        <taxon>Endopterygota</taxon>
        <taxon>Coleoptera</taxon>
        <taxon>Polyphaga</taxon>
        <taxon>Cucujiformia</taxon>
        <taxon>Tenebrionidae</taxon>
        <taxon>Pimeliinae</taxon>
        <taxon>Asbolus</taxon>
    </lineage>
</organism>
<dbReference type="PROSITE" id="PS51233">
    <property type="entry name" value="VWFD"/>
    <property type="match status" value="2"/>
</dbReference>
<feature type="domain" description="Vitellogenin" evidence="8">
    <location>
        <begin position="22"/>
        <end position="802"/>
    </location>
</feature>
<proteinExistence type="predicted"/>
<evidence type="ECO:0000259" key="9">
    <source>
        <dbReference type="PROSITE" id="PS51233"/>
    </source>
</evidence>
<dbReference type="SMART" id="SM01169">
    <property type="entry name" value="DUF1943"/>
    <property type="match status" value="2"/>
</dbReference>
<feature type="domain" description="VWFD" evidence="9">
    <location>
        <begin position="3036"/>
        <end position="3242"/>
    </location>
</feature>
<keyword evidence="11" id="KW-1185">Reference proteome</keyword>
<dbReference type="Pfam" id="PF01347">
    <property type="entry name" value="Vitellogenin_N"/>
    <property type="match status" value="3"/>
</dbReference>
<dbReference type="EMBL" id="QDEB01004340">
    <property type="protein sequence ID" value="RZC42857.1"/>
    <property type="molecule type" value="Genomic_DNA"/>
</dbReference>